<dbReference type="GO" id="GO:0019148">
    <property type="term" value="F:D-cysteine desulfhydrase activity"/>
    <property type="evidence" value="ECO:0007669"/>
    <property type="project" value="UniProtKB-EC"/>
</dbReference>
<dbReference type="PIRSF" id="PIRSF006278">
    <property type="entry name" value="ACCD_DCysDesulf"/>
    <property type="match status" value="1"/>
</dbReference>
<evidence type="ECO:0000313" key="5">
    <source>
        <dbReference type="EMBL" id="MCP2313728.1"/>
    </source>
</evidence>
<evidence type="ECO:0000256" key="2">
    <source>
        <dbReference type="ARBA" id="ARBA00008639"/>
    </source>
</evidence>
<keyword evidence="6" id="KW-1185">Reference proteome</keyword>
<evidence type="ECO:0000256" key="1">
    <source>
        <dbReference type="ARBA" id="ARBA00001933"/>
    </source>
</evidence>
<evidence type="ECO:0000313" key="6">
    <source>
        <dbReference type="Proteomes" id="UP001206483"/>
    </source>
</evidence>
<dbReference type="InterPro" id="IPR001926">
    <property type="entry name" value="TrpB-like_PALP"/>
</dbReference>
<comment type="similarity">
    <text evidence="2">Belongs to the ACC deaminase/D-cysteine desulfhydrase family.</text>
</comment>
<dbReference type="PANTHER" id="PTHR43780">
    <property type="entry name" value="1-AMINOCYCLOPROPANE-1-CARBOXYLATE DEAMINASE-RELATED"/>
    <property type="match status" value="1"/>
</dbReference>
<reference evidence="5 6" key="1">
    <citation type="submission" date="2022-06" db="EMBL/GenBank/DDBJ databases">
        <title>Sequencing the genomes of 1000 actinobacteria strains.</title>
        <authorList>
            <person name="Klenk H.-P."/>
        </authorList>
    </citation>
    <scope>NUCLEOTIDE SEQUENCE [LARGE SCALE GENOMIC DNA]</scope>
    <source>
        <strain evidence="5 6">DSM 41656</strain>
    </source>
</reference>
<name>A0ABT1J8L3_9ACTN</name>
<dbReference type="Pfam" id="PF00291">
    <property type="entry name" value="PALP"/>
    <property type="match status" value="1"/>
</dbReference>
<dbReference type="EC" id="4.4.1.15" evidence="5"/>
<dbReference type="InterPro" id="IPR036052">
    <property type="entry name" value="TrpB-like_PALP_sf"/>
</dbReference>
<evidence type="ECO:0000259" key="4">
    <source>
        <dbReference type="Pfam" id="PF00291"/>
    </source>
</evidence>
<protein>
    <submittedName>
        <fullName evidence="5">D-cysteine desulfhydrase</fullName>
        <ecNumber evidence="5">4.4.1.15</ecNumber>
    </submittedName>
</protein>
<dbReference type="PANTHER" id="PTHR43780:SF2">
    <property type="entry name" value="1-AMINOCYCLOPROPANE-1-CARBOXYLATE DEAMINASE-RELATED"/>
    <property type="match status" value="1"/>
</dbReference>
<organism evidence="5 6">
    <name type="scientific">Kitasatospora paracochleata</name>
    <dbReference type="NCBI Taxonomy" id="58354"/>
    <lineage>
        <taxon>Bacteria</taxon>
        <taxon>Bacillati</taxon>
        <taxon>Actinomycetota</taxon>
        <taxon>Actinomycetes</taxon>
        <taxon>Kitasatosporales</taxon>
        <taxon>Streptomycetaceae</taxon>
        <taxon>Kitasatospora</taxon>
    </lineage>
</organism>
<evidence type="ECO:0000256" key="3">
    <source>
        <dbReference type="ARBA" id="ARBA00022898"/>
    </source>
</evidence>
<proteinExistence type="inferred from homology"/>
<keyword evidence="3" id="KW-0663">Pyridoxal phosphate</keyword>
<comment type="cofactor">
    <cofactor evidence="1">
        <name>pyridoxal 5'-phosphate</name>
        <dbReference type="ChEBI" id="CHEBI:597326"/>
    </cofactor>
</comment>
<accession>A0ABT1J8L3</accession>
<feature type="domain" description="Tryptophan synthase beta chain-like PALP" evidence="4">
    <location>
        <begin position="21"/>
        <end position="328"/>
    </location>
</feature>
<sequence length="335" mass="35575">MTPPLLHRYWPASDGAPPYLRLGQAPTPVRPLTGLGSQSPLWLKDESGYGDGYWGGNKVRKLEWLLPDVRRRATRTVLTVGGLGTNWGLATALYGREHGLRVVLALIDHPVDEHTRAQLDRLHASGAHLHFLHTATRLRLAAPWLLARHLDRGTLPAYLPPGGSSPLGALGAVETALELADQVASGQLPEPAWLVTAIGSGGTAAGLTLGLRLAGLRTRVLGIVVNDTLRLDTTTLLRLARRSEALLRRRGATLPALALGPSDLTTERGWLGPGYAHPTADADTALAHAATAAGLTLERTYTAKALAALLALDTAGRFAGEPVLFLNTHGPRVTP</sequence>
<comment type="caution">
    <text evidence="5">The sequence shown here is derived from an EMBL/GenBank/DDBJ whole genome shotgun (WGS) entry which is preliminary data.</text>
</comment>
<dbReference type="InterPro" id="IPR027278">
    <property type="entry name" value="ACCD_DCysDesulf"/>
</dbReference>
<dbReference type="Gene3D" id="3.40.50.1100">
    <property type="match status" value="2"/>
</dbReference>
<gene>
    <name evidence="5" type="ORF">FHR36_006927</name>
</gene>
<dbReference type="RefSeq" id="WP_253803822.1">
    <property type="nucleotide sequence ID" value="NZ_BAAAUB010000004.1"/>
</dbReference>
<dbReference type="Proteomes" id="UP001206483">
    <property type="component" value="Unassembled WGS sequence"/>
</dbReference>
<dbReference type="SUPFAM" id="SSF53686">
    <property type="entry name" value="Tryptophan synthase beta subunit-like PLP-dependent enzymes"/>
    <property type="match status" value="1"/>
</dbReference>
<dbReference type="EMBL" id="JAMZDX010000007">
    <property type="protein sequence ID" value="MCP2313728.1"/>
    <property type="molecule type" value="Genomic_DNA"/>
</dbReference>
<keyword evidence="5" id="KW-0456">Lyase</keyword>